<evidence type="ECO:0000256" key="2">
    <source>
        <dbReference type="ARBA" id="ARBA00022692"/>
    </source>
</evidence>
<keyword evidence="7" id="KW-0560">Oxidoreductase</keyword>
<evidence type="ECO:0000256" key="3">
    <source>
        <dbReference type="ARBA" id="ARBA00022989"/>
    </source>
</evidence>
<sequence length="377" mass="43506">MINTLKAYLFRTNHLQIGEGNISGYIACFLAMLSCLGVLAFHFPEYLTTPELRQNYSVEFLRQLMFGALLLAGSLGLLNFIRNKNKRLGATAWLFVILAIAFGGPNVEVTNFSDNTPYIGLDWFILDLLGSTLIFILIEKLFPHRKEQKILRSEWRGDLNHFFVNHLIIGFVLLVTNHFVHYGFGWAVSTTLQNYIDQLPFILQVVLIILVADLMQYFVHRAYHEVPFLWRFHGIHHSAKEMDWLAGSRQHILEILVTRSLVLTPIFVLGFSQQVISLYVIIVGFQAVFNHANVQVKFGWLKYLVVTPQFHHWHHWHHASDKAAIDRNYAAHFSFLDYVFGTAVKGQNEWPKAYGVVGDYVPNGMLKQQLFPFKKQK</sequence>
<feature type="transmembrane region" description="Helical" evidence="5">
    <location>
        <begin position="88"/>
        <end position="107"/>
    </location>
</feature>
<dbReference type="Pfam" id="PF04116">
    <property type="entry name" value="FA_hydroxylase"/>
    <property type="match status" value="1"/>
</dbReference>
<gene>
    <name evidence="7" type="ORF">WNY63_13480</name>
</gene>
<evidence type="ECO:0000256" key="5">
    <source>
        <dbReference type="SAM" id="Phobius"/>
    </source>
</evidence>
<dbReference type="RefSeq" id="WP_342884100.1">
    <property type="nucleotide sequence ID" value="NZ_JBBMQU010000024.1"/>
</dbReference>
<dbReference type="Proteomes" id="UP001388366">
    <property type="component" value="Unassembled WGS sequence"/>
</dbReference>
<comment type="caution">
    <text evidence="7">The sequence shown here is derived from an EMBL/GenBank/DDBJ whole genome shotgun (WGS) entry which is preliminary data.</text>
</comment>
<evidence type="ECO:0000259" key="6">
    <source>
        <dbReference type="Pfam" id="PF04116"/>
    </source>
</evidence>
<feature type="transmembrane region" description="Helical" evidence="5">
    <location>
        <begin position="63"/>
        <end position="81"/>
    </location>
</feature>
<dbReference type="InterPro" id="IPR050307">
    <property type="entry name" value="Sterol_Desaturase_Related"/>
</dbReference>
<evidence type="ECO:0000256" key="4">
    <source>
        <dbReference type="ARBA" id="ARBA00023136"/>
    </source>
</evidence>
<evidence type="ECO:0000256" key="1">
    <source>
        <dbReference type="ARBA" id="ARBA00004370"/>
    </source>
</evidence>
<feature type="transmembrane region" description="Helical" evidence="5">
    <location>
        <begin position="21"/>
        <end position="43"/>
    </location>
</feature>
<dbReference type="EMBL" id="JBBMQU010000024">
    <property type="protein sequence ID" value="MEM5551740.1"/>
    <property type="molecule type" value="Genomic_DNA"/>
</dbReference>
<feature type="transmembrane region" description="Helical" evidence="5">
    <location>
        <begin position="276"/>
        <end position="294"/>
    </location>
</feature>
<dbReference type="GO" id="GO:0016491">
    <property type="term" value="F:oxidoreductase activity"/>
    <property type="evidence" value="ECO:0007669"/>
    <property type="project" value="UniProtKB-KW"/>
</dbReference>
<keyword evidence="3 5" id="KW-1133">Transmembrane helix</keyword>
<protein>
    <submittedName>
        <fullName evidence="7">Sterol desaturase family protein</fullName>
        <ecNumber evidence="7">1.-.-.-</ecNumber>
    </submittedName>
</protein>
<feature type="domain" description="Fatty acid hydroxylase" evidence="6">
    <location>
        <begin position="205"/>
        <end position="342"/>
    </location>
</feature>
<evidence type="ECO:0000313" key="8">
    <source>
        <dbReference type="Proteomes" id="UP001388366"/>
    </source>
</evidence>
<dbReference type="PROSITE" id="PS51257">
    <property type="entry name" value="PROKAR_LIPOPROTEIN"/>
    <property type="match status" value="1"/>
</dbReference>
<organism evidence="7 8">
    <name type="scientific">Pseudoalteromonas neustonica</name>
    <dbReference type="NCBI Taxonomy" id="1840331"/>
    <lineage>
        <taxon>Bacteria</taxon>
        <taxon>Pseudomonadati</taxon>
        <taxon>Pseudomonadota</taxon>
        <taxon>Gammaproteobacteria</taxon>
        <taxon>Alteromonadales</taxon>
        <taxon>Pseudoalteromonadaceae</taxon>
        <taxon>Pseudoalteromonas</taxon>
    </lineage>
</organism>
<keyword evidence="4 5" id="KW-0472">Membrane</keyword>
<dbReference type="PANTHER" id="PTHR11863">
    <property type="entry name" value="STEROL DESATURASE"/>
    <property type="match status" value="1"/>
</dbReference>
<keyword evidence="2 5" id="KW-0812">Transmembrane</keyword>
<feature type="transmembrane region" description="Helical" evidence="5">
    <location>
        <begin position="159"/>
        <end position="181"/>
    </location>
</feature>
<reference evidence="7 8" key="1">
    <citation type="submission" date="2024-03" db="EMBL/GenBank/DDBJ databases">
        <title>Community enrichment and isolation of bacterial strains for fucoidan degradation.</title>
        <authorList>
            <person name="Sichert A."/>
        </authorList>
    </citation>
    <scope>NUCLEOTIDE SEQUENCE [LARGE SCALE GENOMIC DNA]</scope>
    <source>
        <strain evidence="7 8">AS81</strain>
    </source>
</reference>
<feature type="transmembrane region" description="Helical" evidence="5">
    <location>
        <begin position="201"/>
        <end position="219"/>
    </location>
</feature>
<comment type="subcellular location">
    <subcellularLocation>
        <location evidence="1">Membrane</location>
    </subcellularLocation>
</comment>
<dbReference type="EC" id="1.-.-.-" evidence="7"/>
<proteinExistence type="predicted"/>
<dbReference type="InterPro" id="IPR006694">
    <property type="entry name" value="Fatty_acid_hydroxylase"/>
</dbReference>
<keyword evidence="8" id="KW-1185">Reference proteome</keyword>
<feature type="transmembrane region" description="Helical" evidence="5">
    <location>
        <begin position="119"/>
        <end position="138"/>
    </location>
</feature>
<name>A0ABU9U4Q3_9GAMM</name>
<evidence type="ECO:0000313" key="7">
    <source>
        <dbReference type="EMBL" id="MEM5551740.1"/>
    </source>
</evidence>
<accession>A0ABU9U4Q3</accession>